<evidence type="ECO:0000256" key="8">
    <source>
        <dbReference type="ARBA" id="ARBA00022989"/>
    </source>
</evidence>
<dbReference type="Proteomes" id="UP001338309">
    <property type="component" value="Unassembled WGS sequence"/>
</dbReference>
<dbReference type="InterPro" id="IPR000014">
    <property type="entry name" value="PAS"/>
</dbReference>
<dbReference type="InterPro" id="IPR052162">
    <property type="entry name" value="Sensor_kinase/Photoreceptor"/>
</dbReference>
<feature type="domain" description="PAC" evidence="13">
    <location>
        <begin position="372"/>
        <end position="424"/>
    </location>
</feature>
<organism evidence="15 16">
    <name type="scientific">Algoriphagus confluentis</name>
    <dbReference type="NCBI Taxonomy" id="1697556"/>
    <lineage>
        <taxon>Bacteria</taxon>
        <taxon>Pseudomonadati</taxon>
        <taxon>Bacteroidota</taxon>
        <taxon>Cytophagia</taxon>
        <taxon>Cytophagales</taxon>
        <taxon>Cyclobacteriaceae</taxon>
        <taxon>Algoriphagus</taxon>
    </lineage>
</organism>
<comment type="caution">
    <text evidence="15">The sequence shown here is derived from an EMBL/GenBank/DDBJ whole genome shotgun (WGS) entry which is preliminary data.</text>
</comment>
<reference evidence="15 16" key="1">
    <citation type="submission" date="2023-08" db="EMBL/GenBank/DDBJ databases">
        <title>Draft genome sequence of Algoriphagus confluentis.</title>
        <authorList>
            <person name="Takatani N."/>
            <person name="Hosokawa M."/>
            <person name="Sawabe T."/>
        </authorList>
    </citation>
    <scope>NUCLEOTIDE SEQUENCE [LARGE SCALE GENOMIC DNA]</scope>
    <source>
        <strain evidence="15 16">NBRC 111222</strain>
    </source>
</reference>
<keyword evidence="6 10" id="KW-0812">Transmembrane</keyword>
<feature type="domain" description="PAS" evidence="12">
    <location>
        <begin position="296"/>
        <end position="368"/>
    </location>
</feature>
<gene>
    <name evidence="15" type="ORF">Aconfl_23010</name>
</gene>
<feature type="transmembrane region" description="Helical" evidence="10">
    <location>
        <begin position="12"/>
        <end position="30"/>
    </location>
</feature>
<evidence type="ECO:0000313" key="15">
    <source>
        <dbReference type="EMBL" id="GMQ29658.1"/>
    </source>
</evidence>
<name>A0ABQ6PPH4_9BACT</name>
<dbReference type="PROSITE" id="PS50112">
    <property type="entry name" value="PAS"/>
    <property type="match status" value="2"/>
</dbReference>
<feature type="domain" description="Histidine kinase" evidence="11">
    <location>
        <begin position="573"/>
        <end position="787"/>
    </location>
</feature>
<evidence type="ECO:0000256" key="7">
    <source>
        <dbReference type="ARBA" id="ARBA00022777"/>
    </source>
</evidence>
<dbReference type="InterPro" id="IPR035965">
    <property type="entry name" value="PAS-like_dom_sf"/>
</dbReference>
<dbReference type="CDD" id="cd00082">
    <property type="entry name" value="HisKA"/>
    <property type="match status" value="1"/>
</dbReference>
<dbReference type="SMART" id="SM01079">
    <property type="entry name" value="CHASE"/>
    <property type="match status" value="1"/>
</dbReference>
<keyword evidence="16" id="KW-1185">Reference proteome</keyword>
<dbReference type="InterPro" id="IPR006189">
    <property type="entry name" value="CHASE_dom"/>
</dbReference>
<dbReference type="PROSITE" id="PS50839">
    <property type="entry name" value="CHASE"/>
    <property type="match status" value="1"/>
</dbReference>
<feature type="domain" description="PAS" evidence="12">
    <location>
        <begin position="425"/>
        <end position="498"/>
    </location>
</feature>
<keyword evidence="9 10" id="KW-0472">Membrane</keyword>
<evidence type="ECO:0000259" key="12">
    <source>
        <dbReference type="PROSITE" id="PS50112"/>
    </source>
</evidence>
<dbReference type="PROSITE" id="PS50113">
    <property type="entry name" value="PAC"/>
    <property type="match status" value="2"/>
</dbReference>
<evidence type="ECO:0000256" key="2">
    <source>
        <dbReference type="ARBA" id="ARBA00004370"/>
    </source>
</evidence>
<dbReference type="PRINTS" id="PR00344">
    <property type="entry name" value="BCTRLSENSOR"/>
</dbReference>
<dbReference type="InterPro" id="IPR001610">
    <property type="entry name" value="PAC"/>
</dbReference>
<dbReference type="Pfam" id="PF00512">
    <property type="entry name" value="HisKA"/>
    <property type="match status" value="1"/>
</dbReference>
<protein>
    <recommendedName>
        <fullName evidence="3">histidine kinase</fullName>
        <ecNumber evidence="3">2.7.13.3</ecNumber>
    </recommendedName>
</protein>
<dbReference type="InterPro" id="IPR013655">
    <property type="entry name" value="PAS_fold_3"/>
</dbReference>
<dbReference type="Gene3D" id="3.30.565.10">
    <property type="entry name" value="Histidine kinase-like ATPase, C-terminal domain"/>
    <property type="match status" value="1"/>
</dbReference>
<evidence type="ECO:0000256" key="1">
    <source>
        <dbReference type="ARBA" id="ARBA00000085"/>
    </source>
</evidence>
<dbReference type="InterPro" id="IPR036890">
    <property type="entry name" value="HATPase_C_sf"/>
</dbReference>
<dbReference type="SMART" id="SM00091">
    <property type="entry name" value="PAS"/>
    <property type="match status" value="2"/>
</dbReference>
<dbReference type="PANTHER" id="PTHR43304:SF1">
    <property type="entry name" value="PAC DOMAIN-CONTAINING PROTEIN"/>
    <property type="match status" value="1"/>
</dbReference>
<dbReference type="SMART" id="SM00388">
    <property type="entry name" value="HisKA"/>
    <property type="match status" value="1"/>
</dbReference>
<evidence type="ECO:0000259" key="14">
    <source>
        <dbReference type="PROSITE" id="PS50839"/>
    </source>
</evidence>
<dbReference type="InterPro" id="IPR003594">
    <property type="entry name" value="HATPase_dom"/>
</dbReference>
<dbReference type="PANTHER" id="PTHR43304">
    <property type="entry name" value="PHYTOCHROME-LIKE PROTEIN CPH1"/>
    <property type="match status" value="1"/>
</dbReference>
<dbReference type="NCBIfam" id="TIGR00229">
    <property type="entry name" value="sensory_box"/>
    <property type="match status" value="2"/>
</dbReference>
<keyword evidence="8 10" id="KW-1133">Transmembrane helix</keyword>
<dbReference type="InterPro" id="IPR003661">
    <property type="entry name" value="HisK_dim/P_dom"/>
</dbReference>
<accession>A0ABQ6PPH4</accession>
<dbReference type="InterPro" id="IPR004358">
    <property type="entry name" value="Sig_transdc_His_kin-like_C"/>
</dbReference>
<keyword evidence="5" id="KW-0808">Transferase</keyword>
<comment type="subcellular location">
    <subcellularLocation>
        <location evidence="2">Membrane</location>
    </subcellularLocation>
</comment>
<dbReference type="SUPFAM" id="SSF55874">
    <property type="entry name" value="ATPase domain of HSP90 chaperone/DNA topoisomerase II/histidine kinase"/>
    <property type="match status" value="1"/>
</dbReference>
<feature type="domain" description="CHASE" evidence="14">
    <location>
        <begin position="109"/>
        <end position="185"/>
    </location>
</feature>
<dbReference type="Gene3D" id="1.10.287.130">
    <property type="match status" value="1"/>
</dbReference>
<dbReference type="PROSITE" id="PS50109">
    <property type="entry name" value="HIS_KIN"/>
    <property type="match status" value="1"/>
</dbReference>
<dbReference type="EMBL" id="BTPD01000007">
    <property type="protein sequence ID" value="GMQ29658.1"/>
    <property type="molecule type" value="Genomic_DNA"/>
</dbReference>
<feature type="domain" description="PAC" evidence="13">
    <location>
        <begin position="502"/>
        <end position="555"/>
    </location>
</feature>
<dbReference type="InterPro" id="IPR036097">
    <property type="entry name" value="HisK_dim/P_sf"/>
</dbReference>
<dbReference type="InterPro" id="IPR042240">
    <property type="entry name" value="CHASE_sf"/>
</dbReference>
<dbReference type="EC" id="2.7.13.3" evidence="3"/>
<dbReference type="InterPro" id="IPR005467">
    <property type="entry name" value="His_kinase_dom"/>
</dbReference>
<dbReference type="SMART" id="SM00086">
    <property type="entry name" value="PAC"/>
    <property type="match status" value="2"/>
</dbReference>
<evidence type="ECO:0000259" key="13">
    <source>
        <dbReference type="PROSITE" id="PS50113"/>
    </source>
</evidence>
<sequence>MKKRGNLFSKSPIISGILGFLVTLSIGIFISQKEIELDRLQENQFVNQSAELVKDRIEKILYTANSSVNILAYLVKTNDVEQNFSEVGKSIIDNIDIIDQIQFLDSGKIIATHPLKGNEIVIGYDILKNPEIRMEALAAIDKQTLYFAGPLKLLQGGEGIIGRLPLFEENQFKGFVAVIIDWEKFKKEVFIGFDDEKSTLLFDLLKTKPGEASTSSLLQTDFSEADGPVTQIHIPEGNWTVVVQLKASKAIQAHLWVMGLRFLLAGLLGYLIYRFANLPLVLSKKIEETTKDLQLSNQRFTLATQATSEIIWDWDLQTNQTFRSENFEKLLKYKAEDNYHNDAFWRSIIHPDDLEKVTADLNEAIASDSKIWSKEFRVKNAFGEYLDVIDKGIILRNKQGKAIRIIGSTQNISSRKKAEQKIEEQNKRLSNLIEGTRAGTWEWNVQTGETIFNETWAKMIGYTLEELEPISIQTWINHSHPEDLAISNRILEECFTKKDGIYEAEVRMRHKNGHWIWVMDRGKVFSWTQEGKPLMMFGTHMDITEKKKNEQELISINDRLQSANHELKQFASVASHDMKEPLRMISSFLQLLEKKFSHQLDEKAQQYIHFAVDGSKRLSTLIEDMIAYAAIGFDSERLVALDLNELVQEVLDLKREVIREKKAIVDVQPLPKVWGIPSPIKTVLINLISNSLKYHPKDLSPHLSIYAHINKEDCQITVEDRGIGIEKEFFQKIFNILERLHTKEEYSGTGIGLAVCKKIIEQHGGKIWVDSIPGKGSKFHFTLKVYDESAN</sequence>
<dbReference type="CDD" id="cd00130">
    <property type="entry name" value="PAS"/>
    <property type="match status" value="2"/>
</dbReference>
<dbReference type="SUPFAM" id="SSF55785">
    <property type="entry name" value="PYP-like sensor domain (PAS domain)"/>
    <property type="match status" value="2"/>
</dbReference>
<evidence type="ECO:0000256" key="4">
    <source>
        <dbReference type="ARBA" id="ARBA00022553"/>
    </source>
</evidence>
<evidence type="ECO:0000256" key="9">
    <source>
        <dbReference type="ARBA" id="ARBA00023136"/>
    </source>
</evidence>
<dbReference type="SUPFAM" id="SSF47384">
    <property type="entry name" value="Homodimeric domain of signal transducing histidine kinase"/>
    <property type="match status" value="1"/>
</dbReference>
<evidence type="ECO:0000256" key="10">
    <source>
        <dbReference type="SAM" id="Phobius"/>
    </source>
</evidence>
<comment type="catalytic activity">
    <reaction evidence="1">
        <text>ATP + protein L-histidine = ADP + protein N-phospho-L-histidine.</text>
        <dbReference type="EC" id="2.7.13.3"/>
    </reaction>
</comment>
<dbReference type="Pfam" id="PF08447">
    <property type="entry name" value="PAS_3"/>
    <property type="match status" value="2"/>
</dbReference>
<dbReference type="Gene3D" id="3.30.450.20">
    <property type="entry name" value="PAS domain"/>
    <property type="match status" value="2"/>
</dbReference>
<dbReference type="Gene3D" id="3.30.450.350">
    <property type="entry name" value="CHASE domain"/>
    <property type="match status" value="1"/>
</dbReference>
<evidence type="ECO:0000256" key="6">
    <source>
        <dbReference type="ARBA" id="ARBA00022692"/>
    </source>
</evidence>
<keyword evidence="4" id="KW-0597">Phosphoprotein</keyword>
<dbReference type="SMART" id="SM00387">
    <property type="entry name" value="HATPase_c"/>
    <property type="match status" value="1"/>
</dbReference>
<evidence type="ECO:0000313" key="16">
    <source>
        <dbReference type="Proteomes" id="UP001338309"/>
    </source>
</evidence>
<keyword evidence="7" id="KW-0418">Kinase</keyword>
<dbReference type="Pfam" id="PF02518">
    <property type="entry name" value="HATPase_c"/>
    <property type="match status" value="1"/>
</dbReference>
<evidence type="ECO:0000259" key="11">
    <source>
        <dbReference type="PROSITE" id="PS50109"/>
    </source>
</evidence>
<proteinExistence type="predicted"/>
<evidence type="ECO:0000256" key="3">
    <source>
        <dbReference type="ARBA" id="ARBA00012438"/>
    </source>
</evidence>
<dbReference type="InterPro" id="IPR000700">
    <property type="entry name" value="PAS-assoc_C"/>
</dbReference>
<dbReference type="Pfam" id="PF03924">
    <property type="entry name" value="CHASE"/>
    <property type="match status" value="1"/>
</dbReference>
<dbReference type="RefSeq" id="WP_338224379.1">
    <property type="nucleotide sequence ID" value="NZ_BTPD01000007.1"/>
</dbReference>
<evidence type="ECO:0000256" key="5">
    <source>
        <dbReference type="ARBA" id="ARBA00022679"/>
    </source>
</evidence>